<feature type="region of interest" description="Disordered" evidence="4">
    <location>
        <begin position="1"/>
        <end position="56"/>
    </location>
</feature>
<comment type="caution">
    <text evidence="5">The sequence shown here is derived from an EMBL/GenBank/DDBJ whole genome shotgun (WGS) entry which is preliminary data.</text>
</comment>
<comment type="similarity">
    <text evidence="1">Belongs to the mTERF family.</text>
</comment>
<keyword evidence="2" id="KW-0805">Transcription regulation</keyword>
<evidence type="ECO:0000313" key="5">
    <source>
        <dbReference type="EMBL" id="KAF5843685.1"/>
    </source>
</evidence>
<feature type="compositionally biased region" description="Polar residues" evidence="4">
    <location>
        <begin position="1"/>
        <end position="10"/>
    </location>
</feature>
<dbReference type="InterPro" id="IPR038538">
    <property type="entry name" value="MTERF_sf"/>
</dbReference>
<gene>
    <name evidence="5" type="ORF">DUNSADRAFT_10860</name>
</gene>
<dbReference type="Pfam" id="PF02536">
    <property type="entry name" value="mTERF"/>
    <property type="match status" value="1"/>
</dbReference>
<evidence type="ECO:0000256" key="1">
    <source>
        <dbReference type="ARBA" id="ARBA00007692"/>
    </source>
</evidence>
<dbReference type="EMBL" id="MU069439">
    <property type="protein sequence ID" value="KAF5843685.1"/>
    <property type="molecule type" value="Genomic_DNA"/>
</dbReference>
<keyword evidence="2" id="KW-0804">Transcription</keyword>
<name>A0ABQ7HA20_DUNSA</name>
<organism evidence="5 6">
    <name type="scientific">Dunaliella salina</name>
    <name type="common">Green alga</name>
    <name type="synonym">Protococcus salinus</name>
    <dbReference type="NCBI Taxonomy" id="3046"/>
    <lineage>
        <taxon>Eukaryota</taxon>
        <taxon>Viridiplantae</taxon>
        <taxon>Chlorophyta</taxon>
        <taxon>core chlorophytes</taxon>
        <taxon>Chlorophyceae</taxon>
        <taxon>CS clade</taxon>
        <taxon>Chlamydomonadales</taxon>
        <taxon>Dunaliellaceae</taxon>
        <taxon>Dunaliella</taxon>
    </lineage>
</organism>
<dbReference type="Proteomes" id="UP000815325">
    <property type="component" value="Unassembled WGS sequence"/>
</dbReference>
<proteinExistence type="inferred from homology"/>
<evidence type="ECO:0000256" key="4">
    <source>
        <dbReference type="SAM" id="MobiDB-lite"/>
    </source>
</evidence>
<keyword evidence="2" id="KW-0806">Transcription termination</keyword>
<keyword evidence="3" id="KW-0809">Transit peptide</keyword>
<accession>A0ABQ7HA20</accession>
<keyword evidence="6" id="KW-1185">Reference proteome</keyword>
<evidence type="ECO:0000313" key="6">
    <source>
        <dbReference type="Proteomes" id="UP000815325"/>
    </source>
</evidence>
<protein>
    <submittedName>
        <fullName evidence="5">Mitochondrial transcription termination factor</fullName>
    </submittedName>
</protein>
<dbReference type="Gene3D" id="1.25.70.10">
    <property type="entry name" value="Transcription termination factor 3, mitochondrial"/>
    <property type="match status" value="1"/>
</dbReference>
<evidence type="ECO:0000256" key="2">
    <source>
        <dbReference type="ARBA" id="ARBA00022472"/>
    </source>
</evidence>
<dbReference type="InterPro" id="IPR003690">
    <property type="entry name" value="MTERF"/>
</dbReference>
<sequence length="245" mass="27188">MLNLRTQQHAAVQHRGHSAAGQRSVLAPALLPRVSTSRPGHAASRPHTSLKAVEQSEGTRTAIIKNTEGDLPFPWSEKDPYALPVSIDRVQRLLLGLGWEKPWVDQIVDRIMKNMLRTTEERAQQVIDMLRTTGLRQDEICNMASISVVLLGLNPETRIKPVLEYLKKRGVPEDGIADLVLQHPRIFEYKVDETTTYLTKGRARIQVDVLPIGPDGAKVAAVNYFRDIATFLEAPVSPVPPAPSS</sequence>
<evidence type="ECO:0000256" key="3">
    <source>
        <dbReference type="ARBA" id="ARBA00022946"/>
    </source>
</evidence>
<reference evidence="5" key="1">
    <citation type="submission" date="2017-08" db="EMBL/GenBank/DDBJ databases">
        <authorList>
            <person name="Polle J.E."/>
            <person name="Barry K."/>
            <person name="Cushman J."/>
            <person name="Schmutz J."/>
            <person name="Tran D."/>
            <person name="Hathwaick L.T."/>
            <person name="Yim W.C."/>
            <person name="Jenkins J."/>
            <person name="Mckie-Krisberg Z.M."/>
            <person name="Prochnik S."/>
            <person name="Lindquist E."/>
            <person name="Dockter R.B."/>
            <person name="Adam C."/>
            <person name="Molina H."/>
            <person name="Bunkerborg J."/>
            <person name="Jin E."/>
            <person name="Buchheim M."/>
            <person name="Magnuson J."/>
        </authorList>
    </citation>
    <scope>NUCLEOTIDE SEQUENCE</scope>
    <source>
        <strain evidence="5">CCAP 19/18</strain>
    </source>
</reference>